<reference evidence="2 3" key="1">
    <citation type="journal article" date="2011" name="J. Bacteriol.">
        <title>Draft genome sequence of the marine bacterium Streptomyces griseoaurantiacus M045, which produces novel manumycin-type antibiotics with a pABA core component.</title>
        <authorList>
            <person name="Li F."/>
            <person name="Jiang P."/>
            <person name="Zheng H."/>
            <person name="Wang S."/>
            <person name="Zhao G."/>
            <person name="Qin S."/>
            <person name="Liu Z."/>
        </authorList>
    </citation>
    <scope>NUCLEOTIDE SEQUENCE [LARGE SCALE GENOMIC DNA]</scope>
    <source>
        <strain evidence="2 3">M045</strain>
    </source>
</reference>
<evidence type="ECO:0000313" key="3">
    <source>
        <dbReference type="Proteomes" id="UP000003022"/>
    </source>
</evidence>
<keyword evidence="3" id="KW-1185">Reference proteome</keyword>
<protein>
    <submittedName>
        <fullName evidence="2">Uncharacterized protein</fullName>
    </submittedName>
</protein>
<organism evidence="2 3">
    <name type="scientific">Streptomyces griseoaurantiacus M045</name>
    <dbReference type="NCBI Taxonomy" id="996637"/>
    <lineage>
        <taxon>Bacteria</taxon>
        <taxon>Bacillati</taxon>
        <taxon>Actinomycetota</taxon>
        <taxon>Actinomycetes</taxon>
        <taxon>Kitasatosporales</taxon>
        <taxon>Streptomycetaceae</taxon>
        <taxon>Streptomyces</taxon>
        <taxon>Streptomyces aurantiacus group</taxon>
    </lineage>
</organism>
<gene>
    <name evidence="2" type="ORF">SGM_4300</name>
</gene>
<accession>F3NM45</accession>
<name>F3NM45_9ACTN</name>
<sequence length="210" mass="22177">MPTPHGHRGMAFGAEELRVLRRVLALALHSRPLPAEDLHDCRRLAASLDEASREAARQRAHLLADLARHRAALPATAAAYLDLLQEALRAGHRPCREDLAALGALSGNPLAATLLARCRFPAARAAGDDEPAPEERPGPGKPAPGEPAPDKPGPVRTPPPPPPPAPPGPAREPGKTPRPQRPVPTPGEVFPPKRKPAPPPSGRRAWVLAG</sequence>
<feature type="compositionally biased region" description="Pro residues" evidence="1">
    <location>
        <begin position="139"/>
        <end position="170"/>
    </location>
</feature>
<dbReference type="STRING" id="996637.SGM_4300"/>
<dbReference type="AlphaFoldDB" id="F3NM45"/>
<evidence type="ECO:0000313" key="2">
    <source>
        <dbReference type="EMBL" id="EGG45595.1"/>
    </source>
</evidence>
<dbReference type="eggNOG" id="COG3087">
    <property type="taxonomic scope" value="Bacteria"/>
</dbReference>
<evidence type="ECO:0000256" key="1">
    <source>
        <dbReference type="SAM" id="MobiDB-lite"/>
    </source>
</evidence>
<dbReference type="RefSeq" id="WP_006142102.1">
    <property type="nucleotide sequence ID" value="NZ_AEYX01000040.1"/>
</dbReference>
<feature type="region of interest" description="Disordered" evidence="1">
    <location>
        <begin position="125"/>
        <end position="210"/>
    </location>
</feature>
<dbReference type="EMBL" id="AEYX01000040">
    <property type="protein sequence ID" value="EGG45595.1"/>
    <property type="molecule type" value="Genomic_DNA"/>
</dbReference>
<proteinExistence type="predicted"/>
<dbReference type="Proteomes" id="UP000003022">
    <property type="component" value="Unassembled WGS sequence"/>
</dbReference>
<comment type="caution">
    <text evidence="2">The sequence shown here is derived from an EMBL/GenBank/DDBJ whole genome shotgun (WGS) entry which is preliminary data.</text>
</comment>
<dbReference type="PRINTS" id="PR01217">
    <property type="entry name" value="PRICHEXTENSN"/>
</dbReference>